<dbReference type="EMBL" id="JAFBBK010000001">
    <property type="protein sequence ID" value="MBM7415208.1"/>
    <property type="molecule type" value="Genomic_DNA"/>
</dbReference>
<reference evidence="1 2" key="1">
    <citation type="submission" date="2021-01" db="EMBL/GenBank/DDBJ databases">
        <title>Genomics of switchgrass bacterial isolates.</title>
        <authorList>
            <person name="Shade A."/>
        </authorList>
    </citation>
    <scope>NUCLEOTIDE SEQUENCE [LARGE SCALE GENOMIC DNA]</scope>
    <source>
        <strain evidence="1 2">PvP111</strain>
    </source>
</reference>
<dbReference type="InterPro" id="IPR012545">
    <property type="entry name" value="DUF1697"/>
</dbReference>
<dbReference type="Pfam" id="PF08002">
    <property type="entry name" value="DUF1697"/>
    <property type="match status" value="1"/>
</dbReference>
<organism evidence="1 2">
    <name type="scientific">Rhodococcoides corynebacterioides</name>
    <dbReference type="NCBI Taxonomy" id="53972"/>
    <lineage>
        <taxon>Bacteria</taxon>
        <taxon>Bacillati</taxon>
        <taxon>Actinomycetota</taxon>
        <taxon>Actinomycetes</taxon>
        <taxon>Mycobacteriales</taxon>
        <taxon>Nocardiaceae</taxon>
        <taxon>Rhodococcoides</taxon>
    </lineage>
</organism>
<gene>
    <name evidence="1" type="ORF">JOE42_001941</name>
</gene>
<accession>A0ABS2KTE7</accession>
<evidence type="ECO:0000313" key="2">
    <source>
        <dbReference type="Proteomes" id="UP000703038"/>
    </source>
</evidence>
<protein>
    <submittedName>
        <fullName evidence="1">Uncharacterized protein (DUF1697 family)</fullName>
    </submittedName>
</protein>
<dbReference type="Gene3D" id="3.30.70.1280">
    <property type="entry name" value="SP0830-like domains"/>
    <property type="match status" value="1"/>
</dbReference>
<name>A0ABS2KTE7_9NOCA</name>
<dbReference type="PANTHER" id="PTHR36439">
    <property type="entry name" value="BLL4334 PROTEIN"/>
    <property type="match status" value="1"/>
</dbReference>
<dbReference type="SUPFAM" id="SSF160379">
    <property type="entry name" value="SP0830-like"/>
    <property type="match status" value="1"/>
</dbReference>
<comment type="caution">
    <text evidence="1">The sequence shown here is derived from an EMBL/GenBank/DDBJ whole genome shotgun (WGS) entry which is preliminary data.</text>
</comment>
<dbReference type="Gene3D" id="3.30.70.1260">
    <property type="entry name" value="bacterial protein sp0830 like"/>
    <property type="match status" value="1"/>
</dbReference>
<sequence>MTFVVLLRGINVGGIRISMAALRSSLEDAGYTGVRTVLASGNVVLTATTQDPAVVRSDVEGVLRQAFGYEAWVVVVTVEQLAEIVTAFPWETDEAVRHPYVIFSTDGVSTTDLAEIGETADPAVERSTLGPHHVLFWEVVRGDTLSSVVGKASARASYKSTTTTRNLRTLRKILA</sequence>
<dbReference type="PANTHER" id="PTHR36439:SF1">
    <property type="entry name" value="DUF1697 DOMAIN-CONTAINING PROTEIN"/>
    <property type="match status" value="1"/>
</dbReference>
<keyword evidence="2" id="KW-1185">Reference proteome</keyword>
<dbReference type="PIRSF" id="PIRSF008502">
    <property type="entry name" value="UCP008502"/>
    <property type="match status" value="1"/>
</dbReference>
<evidence type="ECO:0000313" key="1">
    <source>
        <dbReference type="EMBL" id="MBM7415208.1"/>
    </source>
</evidence>
<dbReference type="RefSeq" id="WP_204868204.1">
    <property type="nucleotide sequence ID" value="NZ_JAFBBK010000001.1"/>
</dbReference>
<proteinExistence type="predicted"/>
<dbReference type="Proteomes" id="UP000703038">
    <property type="component" value="Unassembled WGS sequence"/>
</dbReference>